<dbReference type="PANTHER" id="PTHR45700">
    <property type="entry name" value="UBIQUITIN-PROTEIN LIGASE E3C"/>
    <property type="match status" value="1"/>
</dbReference>
<dbReference type="Proteomes" id="UP000033140">
    <property type="component" value="Unassembled WGS sequence"/>
</dbReference>
<dbReference type="Gene3D" id="3.90.1750.10">
    <property type="entry name" value="Hect, E3 ligase catalytic domains"/>
    <property type="match status" value="1"/>
</dbReference>
<dbReference type="EMBL" id="BACD03000018">
    <property type="protein sequence ID" value="GAO48949.1"/>
    <property type="molecule type" value="Genomic_DNA"/>
</dbReference>
<evidence type="ECO:0000256" key="6">
    <source>
        <dbReference type="PROSITE-ProRule" id="PRU00104"/>
    </source>
</evidence>
<feature type="active site" description="Glycyl thioester intermediate" evidence="6">
    <location>
        <position position="941"/>
    </location>
</feature>
<gene>
    <name evidence="10" type="ORF">G7K_3110-t1</name>
</gene>
<evidence type="ECO:0000259" key="9">
    <source>
        <dbReference type="PROSITE" id="PS50237"/>
    </source>
</evidence>
<dbReference type="PANTHER" id="PTHR45700:SF2">
    <property type="entry name" value="UBIQUITIN-PROTEIN LIGASE E3C"/>
    <property type="match status" value="1"/>
</dbReference>
<dbReference type="CDD" id="cd00078">
    <property type="entry name" value="HECTc"/>
    <property type="match status" value="1"/>
</dbReference>
<keyword evidence="11" id="KW-1185">Reference proteome</keyword>
<dbReference type="GO" id="GO:0000209">
    <property type="term" value="P:protein polyubiquitination"/>
    <property type="evidence" value="ECO:0007669"/>
    <property type="project" value="InterPro"/>
</dbReference>
<keyword evidence="5 6" id="KW-0833">Ubl conjugation pathway</keyword>
<evidence type="ECO:0000313" key="10">
    <source>
        <dbReference type="EMBL" id="GAO48949.1"/>
    </source>
</evidence>
<reference evidence="10 11" key="1">
    <citation type="journal article" date="2011" name="J. Gen. Appl. Microbiol.">
        <title>Draft genome sequencing of the enigmatic yeast Saitoella complicata.</title>
        <authorList>
            <person name="Nishida H."/>
            <person name="Hamamoto M."/>
            <person name="Sugiyama J."/>
        </authorList>
    </citation>
    <scope>NUCLEOTIDE SEQUENCE [LARGE SCALE GENOMIC DNA]</scope>
    <source>
        <strain evidence="10 11">NRRL Y-17804</strain>
    </source>
</reference>
<evidence type="ECO:0000256" key="3">
    <source>
        <dbReference type="ARBA" id="ARBA00012485"/>
    </source>
</evidence>
<name>A0A0E9NGI9_SAICN</name>
<dbReference type="Gene3D" id="3.30.2410.10">
    <property type="entry name" value="Hect, E3 ligase catalytic domain"/>
    <property type="match status" value="1"/>
</dbReference>
<dbReference type="FunFam" id="3.30.2410.10:FF:000017">
    <property type="entry name" value="E3 ubiquitin-protein ligase UPL7"/>
    <property type="match status" value="1"/>
</dbReference>
<keyword evidence="4" id="KW-0808">Transferase</keyword>
<dbReference type="Pfam" id="PF00632">
    <property type="entry name" value="HECT"/>
    <property type="match status" value="1"/>
</dbReference>
<sequence>MFANFSGDARRPRNVNLGGKKKEVNREALLKKAQEERRLREEERRRNAAASKIQGFLRRRREVLKMKEEERREWDRRIEEWAHGQGMVKVSEENWGRLLEAVADLSLFHDVKQDAPRVLWLLENLLQFDIKSCSGPRLSRACLILAVFGQILLSFLRQPFDGRQPELLRFLSRLSMASCEKLVPKGYYRELAAYFVTSPQYSVDALTAILAPLQITDVDTMGRFVWQFLSVPHLQRHMGEQGYAQLISNLTPFLVGLLIGAQVVSVAGFVGSSGEEWVLAYLIDIERSAKASERFSDFSMAQYIKAISVLLRRLPSSVFKAANTDVAPPFVTDAIEHLSSKQHIQALLAHVSPDTTADLSGYFISLMKFWPSKEQEVLMQLSIASTSETGPSLVRTLWEDNMRKSGIYSCSTSECSARDIMAAGDDGEWDVLVLFLEVYSRVLLTMVDDEFLSTRNPISLAFIKEMVLILKNIAFAMYWYEMPDTILGSAGWTWEEVRGLVTKMLQQLHARDARRRFLVDGAWLMTERVDMGGFIKAVVEEDELTSSQENSDDEDDEEGERKRTRPRQTFMTPRLNILRHCPFFIPFDVRVQIFREFVYLDRKKVGLLDNYFHPHRQRADIRRDRVFEDAFNQIGSMGPRLKGPLSVTFFDSYGMAEAGIDGGGVTKEFLTAVCRQAFDANYGLFKETKENLLYPNPHAFSREKTQLAYYEFLGKIIGKCLYEGILVDVAFAPFFLLKLVGRSSYLDDLPGLDPELYQGLVFLKQYTGDVESDLALNFTVTNNDMGAAKQVELLPGGADIAVTRANRLQYIYLVSNYRLNTQLAHQSRAFVRGLSEMVDKKWLAMFDQAELQTLIGGAPVPINVADLKRNTDYGGYLEKDDTIKYFWEVMEEFADCDRRELVKFVTSVARPPLLGFKELNPKFGIRDAGGDESRLPTASTCVNLLKLPRYRSKQVLKEKMLYAIRSGAGFDLS</sequence>
<accession>A0A0E9NGI9</accession>
<dbReference type="STRING" id="698492.A0A0E9NGI9"/>
<dbReference type="OMA" id="EKHYYFI"/>
<evidence type="ECO:0000256" key="5">
    <source>
        <dbReference type="ARBA" id="ARBA00022786"/>
    </source>
</evidence>
<evidence type="ECO:0000256" key="2">
    <source>
        <dbReference type="ARBA" id="ARBA00004906"/>
    </source>
</evidence>
<reference evidence="10 11" key="2">
    <citation type="journal article" date="2014" name="J. Gen. Appl. Microbiol.">
        <title>The early diverging ascomycetous budding yeast Saitoella complicata has three histone deacetylases belonging to the Clr6, Hos2, and Rpd3 lineages.</title>
        <authorList>
            <person name="Nishida H."/>
            <person name="Matsumoto T."/>
            <person name="Kondo S."/>
            <person name="Hamamoto M."/>
            <person name="Yoshikawa H."/>
        </authorList>
    </citation>
    <scope>NUCLEOTIDE SEQUENCE [LARGE SCALE GENOMIC DNA]</scope>
    <source>
        <strain evidence="10 11">NRRL Y-17804</strain>
    </source>
</reference>
<proteinExistence type="predicted"/>
<organism evidence="10 11">
    <name type="scientific">Saitoella complicata (strain BCRC 22490 / CBS 7301 / JCM 7358 / NBRC 10748 / NRRL Y-17804)</name>
    <dbReference type="NCBI Taxonomy" id="698492"/>
    <lineage>
        <taxon>Eukaryota</taxon>
        <taxon>Fungi</taxon>
        <taxon>Dikarya</taxon>
        <taxon>Ascomycota</taxon>
        <taxon>Taphrinomycotina</taxon>
        <taxon>Taphrinomycotina incertae sedis</taxon>
        <taxon>Saitoella</taxon>
    </lineage>
</organism>
<comment type="caution">
    <text evidence="10">The sequence shown here is derived from an EMBL/GenBank/DDBJ whole genome shotgun (WGS) entry which is preliminary data.</text>
</comment>
<comment type="pathway">
    <text evidence="2">Protein modification; protein ubiquitination.</text>
</comment>
<dbReference type="SUPFAM" id="SSF56204">
    <property type="entry name" value="Hect, E3 ligase catalytic domain"/>
    <property type="match status" value="1"/>
</dbReference>
<dbReference type="InterPro" id="IPR000569">
    <property type="entry name" value="HECT_dom"/>
</dbReference>
<evidence type="ECO:0000256" key="1">
    <source>
        <dbReference type="ARBA" id="ARBA00000885"/>
    </source>
</evidence>
<dbReference type="InterPro" id="IPR044611">
    <property type="entry name" value="E3A/B/C-like"/>
</dbReference>
<comment type="catalytic activity">
    <reaction evidence="1">
        <text>S-ubiquitinyl-[E2 ubiquitin-conjugating enzyme]-L-cysteine + [acceptor protein]-L-lysine = [E2 ubiquitin-conjugating enzyme]-L-cysteine + N(6)-ubiquitinyl-[acceptor protein]-L-lysine.</text>
        <dbReference type="EC" id="2.3.2.26"/>
    </reaction>
</comment>
<dbReference type="GO" id="GO:0006511">
    <property type="term" value="P:ubiquitin-dependent protein catabolic process"/>
    <property type="evidence" value="ECO:0007669"/>
    <property type="project" value="TreeGrafter"/>
</dbReference>
<protein>
    <recommendedName>
        <fullName evidence="3">HECT-type E3 ubiquitin transferase</fullName>
        <ecNumber evidence="3">2.3.2.26</ecNumber>
    </recommendedName>
</protein>
<dbReference type="GO" id="GO:0061630">
    <property type="term" value="F:ubiquitin protein ligase activity"/>
    <property type="evidence" value="ECO:0007669"/>
    <property type="project" value="UniProtKB-EC"/>
</dbReference>
<dbReference type="FunFam" id="3.30.2160.10:FF:000002">
    <property type="entry name" value="Putative Ubiquitin-protein ligase E3C"/>
    <property type="match status" value="1"/>
</dbReference>
<feature type="coiled-coil region" evidence="7">
    <location>
        <begin position="25"/>
        <end position="52"/>
    </location>
</feature>
<feature type="region of interest" description="Disordered" evidence="8">
    <location>
        <begin position="543"/>
        <end position="567"/>
    </location>
</feature>
<keyword evidence="7" id="KW-0175">Coiled coil</keyword>
<reference evidence="10 11" key="3">
    <citation type="journal article" date="2015" name="Genome Announc.">
        <title>Draft Genome Sequence of the Archiascomycetous Yeast Saitoella complicata.</title>
        <authorList>
            <person name="Yamauchi K."/>
            <person name="Kondo S."/>
            <person name="Hamamoto M."/>
            <person name="Takahashi Y."/>
            <person name="Ogura Y."/>
            <person name="Hayashi T."/>
            <person name="Nishida H."/>
        </authorList>
    </citation>
    <scope>NUCLEOTIDE SEQUENCE [LARGE SCALE GENOMIC DNA]</scope>
    <source>
        <strain evidence="10 11">NRRL Y-17804</strain>
    </source>
</reference>
<dbReference type="Gene3D" id="3.30.2160.10">
    <property type="entry name" value="Hect, E3 ligase catalytic domain"/>
    <property type="match status" value="1"/>
</dbReference>
<dbReference type="PROSITE" id="PS50237">
    <property type="entry name" value="HECT"/>
    <property type="match status" value="1"/>
</dbReference>
<dbReference type="AlphaFoldDB" id="A0A0E9NGI9"/>
<dbReference type="InterPro" id="IPR035983">
    <property type="entry name" value="Hect_E3_ubiquitin_ligase"/>
</dbReference>
<feature type="compositionally biased region" description="Acidic residues" evidence="8">
    <location>
        <begin position="543"/>
        <end position="558"/>
    </location>
</feature>
<evidence type="ECO:0000256" key="4">
    <source>
        <dbReference type="ARBA" id="ARBA00022679"/>
    </source>
</evidence>
<feature type="region of interest" description="Disordered" evidence="8">
    <location>
        <begin position="1"/>
        <end position="22"/>
    </location>
</feature>
<evidence type="ECO:0000256" key="8">
    <source>
        <dbReference type="SAM" id="MobiDB-lite"/>
    </source>
</evidence>
<evidence type="ECO:0000313" key="11">
    <source>
        <dbReference type="Proteomes" id="UP000033140"/>
    </source>
</evidence>
<dbReference type="EC" id="2.3.2.26" evidence="3"/>
<feature type="domain" description="HECT" evidence="9">
    <location>
        <begin position="637"/>
        <end position="973"/>
    </location>
</feature>
<dbReference type="SMART" id="SM00119">
    <property type="entry name" value="HECTc"/>
    <property type="match status" value="1"/>
</dbReference>
<evidence type="ECO:0000256" key="7">
    <source>
        <dbReference type="SAM" id="Coils"/>
    </source>
</evidence>